<evidence type="ECO:0000313" key="3">
    <source>
        <dbReference type="EMBL" id="SKA71341.1"/>
    </source>
</evidence>
<feature type="domain" description="Ferrous iron transporter FeoA-like" evidence="2">
    <location>
        <begin position="3"/>
        <end position="74"/>
    </location>
</feature>
<evidence type="ECO:0000259" key="2">
    <source>
        <dbReference type="SMART" id="SM00899"/>
    </source>
</evidence>
<keyword evidence="4" id="KW-1185">Reference proteome</keyword>
<dbReference type="Gene3D" id="2.30.30.90">
    <property type="match status" value="1"/>
</dbReference>
<proteinExistence type="predicted"/>
<dbReference type="SMART" id="SM00899">
    <property type="entry name" value="FeoA"/>
    <property type="match status" value="2"/>
</dbReference>
<dbReference type="InterPro" id="IPR008988">
    <property type="entry name" value="Transcriptional_repressor_C"/>
</dbReference>
<protein>
    <submittedName>
        <fullName evidence="3">Fe2+ transport system protein FeoA</fullName>
    </submittedName>
</protein>
<dbReference type="EMBL" id="FUYC01000001">
    <property type="protein sequence ID" value="SKA71341.1"/>
    <property type="molecule type" value="Genomic_DNA"/>
</dbReference>
<evidence type="ECO:0000256" key="1">
    <source>
        <dbReference type="ARBA" id="ARBA00023004"/>
    </source>
</evidence>
<dbReference type="Proteomes" id="UP000190027">
    <property type="component" value="Unassembled WGS sequence"/>
</dbReference>
<accession>A0A1T4W3N6</accession>
<organism evidence="3 4">
    <name type="scientific">Paucidesulfovibrio gracilis DSM 16080</name>
    <dbReference type="NCBI Taxonomy" id="1121449"/>
    <lineage>
        <taxon>Bacteria</taxon>
        <taxon>Pseudomonadati</taxon>
        <taxon>Thermodesulfobacteriota</taxon>
        <taxon>Desulfovibrionia</taxon>
        <taxon>Desulfovibrionales</taxon>
        <taxon>Desulfovibrionaceae</taxon>
        <taxon>Paucidesulfovibrio</taxon>
    </lineage>
</organism>
<gene>
    <name evidence="3" type="ORF">SAMN02745704_00122</name>
</gene>
<keyword evidence="1" id="KW-0408">Iron</keyword>
<dbReference type="SUPFAM" id="SSF50037">
    <property type="entry name" value="C-terminal domain of transcriptional repressors"/>
    <property type="match status" value="1"/>
</dbReference>
<reference evidence="3 4" key="1">
    <citation type="submission" date="2017-02" db="EMBL/GenBank/DDBJ databases">
        <authorList>
            <person name="Peterson S.W."/>
        </authorList>
    </citation>
    <scope>NUCLEOTIDE SEQUENCE [LARGE SCALE GENOMIC DNA]</scope>
    <source>
        <strain evidence="3 4">DSM 16080</strain>
    </source>
</reference>
<dbReference type="STRING" id="1121449.SAMN02745704_00122"/>
<evidence type="ECO:0000313" key="4">
    <source>
        <dbReference type="Proteomes" id="UP000190027"/>
    </source>
</evidence>
<dbReference type="RefSeq" id="WP_078715715.1">
    <property type="nucleotide sequence ID" value="NZ_FUYC01000001.1"/>
</dbReference>
<name>A0A1T4W3N6_9BACT</name>
<dbReference type="Pfam" id="PF04023">
    <property type="entry name" value="FeoA"/>
    <property type="match status" value="1"/>
</dbReference>
<dbReference type="OrthoDB" id="5454113at2"/>
<sequence>MYSSLTHAPTGVSLTISNIADQDLESRMGRMGLFVGGRITRLDEDVAMQTVRVKGPKGEVVLGGGMGGKVVAHLDDGRMIPLTEMQPGETGHVECVAAGGPLREGMAALGLQDDDPIELIRILPPMEFITVVAGRGRIRLAEGMAAKILGRMGNMHCQFANAQAGTDFVVERIIGGKRAQRAIVSLDIHPGVTMRLEAVKKASSYLMTNRNRCVVSSNEGLRLFLRYDQSDLVVVSYDEESGDAA</sequence>
<dbReference type="GO" id="GO:0046914">
    <property type="term" value="F:transition metal ion binding"/>
    <property type="evidence" value="ECO:0007669"/>
    <property type="project" value="InterPro"/>
</dbReference>
<dbReference type="InterPro" id="IPR007167">
    <property type="entry name" value="Fe-transptr_FeoA-like"/>
</dbReference>
<dbReference type="AlphaFoldDB" id="A0A1T4W3N6"/>
<dbReference type="InterPro" id="IPR038157">
    <property type="entry name" value="FeoA_core_dom"/>
</dbReference>
<feature type="domain" description="Ferrous iron transporter FeoA-like" evidence="2">
    <location>
        <begin position="80"/>
        <end position="152"/>
    </location>
</feature>